<evidence type="ECO:0000313" key="3">
    <source>
        <dbReference type="WBParaSite" id="Hba_21524"/>
    </source>
</evidence>
<evidence type="ECO:0000259" key="1">
    <source>
        <dbReference type="Pfam" id="PF17906"/>
    </source>
</evidence>
<evidence type="ECO:0000313" key="2">
    <source>
        <dbReference type="Proteomes" id="UP000095283"/>
    </source>
</evidence>
<keyword evidence="2" id="KW-1185">Reference proteome</keyword>
<sequence length="143" mass="16950">MMRHQKLYIRHCILYEFQQRKNAVEACKSIFSVLREGVLSHNIGFDVLNLVILMSVIDNALGCHEPRRVMFRKYYGMKIRRRHERDSRNSWELIKQQFRGDCMRWEKFASSGSGYHMNSPKTALDADSTYASRCLPDNARRIF</sequence>
<dbReference type="AlphaFoldDB" id="A0A1I7XUU3"/>
<dbReference type="Gene3D" id="1.10.10.1450">
    <property type="match status" value="1"/>
</dbReference>
<feature type="domain" description="Mos1 transposase HTH" evidence="1">
    <location>
        <begin position="6"/>
        <end position="42"/>
    </location>
</feature>
<protein>
    <submittedName>
        <fullName evidence="3">HTH_48 domain-containing protein</fullName>
    </submittedName>
</protein>
<dbReference type="Proteomes" id="UP000095283">
    <property type="component" value="Unplaced"/>
</dbReference>
<accession>A0A1I7XUU3</accession>
<proteinExistence type="predicted"/>
<dbReference type="InterPro" id="IPR041426">
    <property type="entry name" value="Mos1_HTH"/>
</dbReference>
<reference evidence="3" key="1">
    <citation type="submission" date="2016-11" db="UniProtKB">
        <authorList>
            <consortium name="WormBaseParasite"/>
        </authorList>
    </citation>
    <scope>IDENTIFICATION</scope>
</reference>
<dbReference type="WBParaSite" id="Hba_21524">
    <property type="protein sequence ID" value="Hba_21524"/>
    <property type="gene ID" value="Hba_21524"/>
</dbReference>
<dbReference type="Pfam" id="PF17906">
    <property type="entry name" value="HTH_48"/>
    <property type="match status" value="1"/>
</dbReference>
<organism evidence="2 3">
    <name type="scientific">Heterorhabditis bacteriophora</name>
    <name type="common">Entomopathogenic nematode worm</name>
    <dbReference type="NCBI Taxonomy" id="37862"/>
    <lineage>
        <taxon>Eukaryota</taxon>
        <taxon>Metazoa</taxon>
        <taxon>Ecdysozoa</taxon>
        <taxon>Nematoda</taxon>
        <taxon>Chromadorea</taxon>
        <taxon>Rhabditida</taxon>
        <taxon>Rhabditina</taxon>
        <taxon>Rhabditomorpha</taxon>
        <taxon>Strongyloidea</taxon>
        <taxon>Heterorhabditidae</taxon>
        <taxon>Heterorhabditis</taxon>
    </lineage>
</organism>
<name>A0A1I7XUU3_HETBA</name>